<dbReference type="RefSeq" id="XP_028885789.1">
    <property type="nucleotide sequence ID" value="XM_029022974.1"/>
</dbReference>
<proteinExistence type="predicted"/>
<sequence length="393" mass="42961">MDSPNASSQVSETEEIFPLVAYEEEAPTKTKKELIAEELQKLYEFDFDVPERPEDDASGKLAYLDSCEQLNKESFMKFPTQSIASRLIEGKESLDLSYFALGKKGSIALAAALRVNQSINNISLVGCNITPAGGIEIARSLSETRTVTTLDLSQNMLGSRDAGESIRGGAVIAELLKPGNVLKSLSLRDNGLSDHHIVDFVEAAIDNTELAFLDLSFNKIGYLGAVDLAQILSRNGDLREINLEWNQFQTIGCRHILAEGLLLNNTIKRFNLSWVGLDDYCAQLVGRIIGENAIEEIIIAHNRIGPTGAESIAKGLLATSALTTLVLDDNPLQDEGCAALIRVVGEASTLKLLSLQECRCGINMVQEAERVTREVRPDMVIQISGDSYPREMM</sequence>
<dbReference type="SMART" id="SM00368">
    <property type="entry name" value="LRR_RI"/>
    <property type="match status" value="7"/>
</dbReference>
<reference evidence="1 2" key="1">
    <citation type="submission" date="2017-03" db="EMBL/GenBank/DDBJ databases">
        <title>An alternative strategy for trypanosome survival in the mammalian bloodstream revealed through genome and transcriptome analysis of the ubiquitous bovine parasite Trypanosoma (Megatrypanum) theileri.</title>
        <authorList>
            <person name="Kelly S."/>
            <person name="Ivens A."/>
            <person name="Mott A."/>
            <person name="O'Neill E."/>
            <person name="Emms D."/>
            <person name="Macleod O."/>
            <person name="Voorheis P."/>
            <person name="Matthews J."/>
            <person name="Matthews K."/>
            <person name="Carrington M."/>
        </authorList>
    </citation>
    <scope>NUCLEOTIDE SEQUENCE [LARGE SCALE GENOMIC DNA]</scope>
    <source>
        <strain evidence="1">Edinburgh</strain>
    </source>
</reference>
<protein>
    <submittedName>
        <fullName evidence="1">Putative leucine-richprotein</fullName>
    </submittedName>
</protein>
<dbReference type="OrthoDB" id="245638at2759"/>
<dbReference type="VEuPathDB" id="TriTrypDB:TM35_000053190"/>
<dbReference type="InterPro" id="IPR001611">
    <property type="entry name" value="Leu-rich_rpt"/>
</dbReference>
<keyword evidence="2" id="KW-1185">Reference proteome</keyword>
<dbReference type="PANTHER" id="PTHR24114:SF2">
    <property type="entry name" value="F-BOX DOMAIN-CONTAINING PROTEIN-RELATED"/>
    <property type="match status" value="1"/>
</dbReference>
<dbReference type="SUPFAM" id="SSF52047">
    <property type="entry name" value="RNI-like"/>
    <property type="match status" value="1"/>
</dbReference>
<dbReference type="GeneID" id="39982754"/>
<dbReference type="PANTHER" id="PTHR24114">
    <property type="entry name" value="LEUCINE RICH REPEAT FAMILY PROTEIN"/>
    <property type="match status" value="1"/>
</dbReference>
<gene>
    <name evidence="1" type="ORF">TM35_000053190</name>
</gene>
<dbReference type="STRING" id="67003.A0A1X0P4Z4"/>
<dbReference type="InterPro" id="IPR032675">
    <property type="entry name" value="LRR_dom_sf"/>
</dbReference>
<name>A0A1X0P4Z4_9TRYP</name>
<organism evidence="1 2">
    <name type="scientific">Trypanosoma theileri</name>
    <dbReference type="NCBI Taxonomy" id="67003"/>
    <lineage>
        <taxon>Eukaryota</taxon>
        <taxon>Discoba</taxon>
        <taxon>Euglenozoa</taxon>
        <taxon>Kinetoplastea</taxon>
        <taxon>Metakinetoplastina</taxon>
        <taxon>Trypanosomatida</taxon>
        <taxon>Trypanosomatidae</taxon>
        <taxon>Trypanosoma</taxon>
    </lineage>
</organism>
<accession>A0A1X0P4Z4</accession>
<dbReference type="AlphaFoldDB" id="A0A1X0P4Z4"/>
<evidence type="ECO:0000313" key="2">
    <source>
        <dbReference type="Proteomes" id="UP000192257"/>
    </source>
</evidence>
<dbReference type="Gene3D" id="3.80.10.10">
    <property type="entry name" value="Ribonuclease Inhibitor"/>
    <property type="match status" value="3"/>
</dbReference>
<dbReference type="EMBL" id="NBCO01000005">
    <property type="protein sequence ID" value="ORC91723.1"/>
    <property type="molecule type" value="Genomic_DNA"/>
</dbReference>
<comment type="caution">
    <text evidence="1">The sequence shown here is derived from an EMBL/GenBank/DDBJ whole genome shotgun (WGS) entry which is preliminary data.</text>
</comment>
<evidence type="ECO:0000313" key="1">
    <source>
        <dbReference type="EMBL" id="ORC91723.1"/>
    </source>
</evidence>
<dbReference type="Pfam" id="PF13516">
    <property type="entry name" value="LRR_6"/>
    <property type="match status" value="3"/>
</dbReference>
<dbReference type="InterPro" id="IPR052394">
    <property type="entry name" value="LRR-containing"/>
</dbReference>
<dbReference type="Proteomes" id="UP000192257">
    <property type="component" value="Unassembled WGS sequence"/>
</dbReference>